<evidence type="ECO:0000313" key="2">
    <source>
        <dbReference type="Proteomes" id="UP000183832"/>
    </source>
</evidence>
<name>A0A1J1IQ60_9DIPT</name>
<gene>
    <name evidence="1" type="ORF">CLUMA_CG015612</name>
</gene>
<evidence type="ECO:0000313" key="1">
    <source>
        <dbReference type="EMBL" id="CRL02371.1"/>
    </source>
</evidence>
<accession>A0A1J1IQ60</accession>
<organism evidence="1 2">
    <name type="scientific">Clunio marinus</name>
    <dbReference type="NCBI Taxonomy" id="568069"/>
    <lineage>
        <taxon>Eukaryota</taxon>
        <taxon>Metazoa</taxon>
        <taxon>Ecdysozoa</taxon>
        <taxon>Arthropoda</taxon>
        <taxon>Hexapoda</taxon>
        <taxon>Insecta</taxon>
        <taxon>Pterygota</taxon>
        <taxon>Neoptera</taxon>
        <taxon>Endopterygota</taxon>
        <taxon>Diptera</taxon>
        <taxon>Nematocera</taxon>
        <taxon>Chironomoidea</taxon>
        <taxon>Chironomidae</taxon>
        <taxon>Clunio</taxon>
    </lineage>
</organism>
<protein>
    <submittedName>
        <fullName evidence="1">CLUMA_CG015612, isoform A</fullName>
    </submittedName>
</protein>
<keyword evidence="2" id="KW-1185">Reference proteome</keyword>
<dbReference type="EMBL" id="CVRI01000057">
    <property type="protein sequence ID" value="CRL02371.1"/>
    <property type="molecule type" value="Genomic_DNA"/>
</dbReference>
<reference evidence="1 2" key="1">
    <citation type="submission" date="2015-04" db="EMBL/GenBank/DDBJ databases">
        <authorList>
            <person name="Syromyatnikov M.Y."/>
            <person name="Popov V.N."/>
        </authorList>
    </citation>
    <scope>NUCLEOTIDE SEQUENCE [LARGE SCALE GENOMIC DNA]</scope>
</reference>
<dbReference type="Proteomes" id="UP000183832">
    <property type="component" value="Unassembled WGS sequence"/>
</dbReference>
<sequence>MFVVLKYYRKTTLVMKNKTVEMRFSPSLKCNLNKHGLMSRHLSNLTRTAFKILFFFSYLESQRTHLYYKSNGYTDFVSEKRLEFEDKIEFGSQGIRTIWFYLGKGLFFNMCRYVEYAHENISLVWQSFLLSRCGLLIYCERQRDFYRFAIALANKQKRAGAINNRAVNKRVARQVMLRPCRVKEKMGETEEQYAILFQLSFQSNKSLYTRWDCDKRGT</sequence>
<proteinExistence type="predicted"/>
<dbReference type="AlphaFoldDB" id="A0A1J1IQ60"/>